<dbReference type="PANTHER" id="PTHR43861:SF6">
    <property type="entry name" value="METHYLTRANSFERASE TYPE 11"/>
    <property type="match status" value="1"/>
</dbReference>
<reference evidence="2 3" key="1">
    <citation type="submission" date="2021-04" db="EMBL/GenBank/DDBJ databases">
        <authorList>
            <person name="Rodrigo-Torres L."/>
            <person name="Arahal R. D."/>
            <person name="Lucena T."/>
        </authorList>
    </citation>
    <scope>NUCLEOTIDE SEQUENCE [LARGE SCALE GENOMIC DNA]</scope>
    <source>
        <strain evidence="2 3">CECT 30171</strain>
    </source>
</reference>
<dbReference type="GO" id="GO:0102208">
    <property type="term" value="F:2-polyprenyl-6-hydroxyphenol methylase activity"/>
    <property type="evidence" value="ECO:0007669"/>
    <property type="project" value="UniProtKB-EC"/>
</dbReference>
<dbReference type="EC" id="2.1.1.222" evidence="2"/>
<gene>
    <name evidence="2" type="primary">COQ3</name>
    <name evidence="2" type="ORF">LYB30171_02314</name>
</gene>
<dbReference type="Gene3D" id="3.40.50.150">
    <property type="entry name" value="Vaccinia Virus protein VP39"/>
    <property type="match status" value="1"/>
</dbReference>
<proteinExistence type="predicted"/>
<keyword evidence="2" id="KW-0808">Transferase</keyword>
<evidence type="ECO:0000259" key="1">
    <source>
        <dbReference type="Pfam" id="PF08242"/>
    </source>
</evidence>
<dbReference type="CDD" id="cd02440">
    <property type="entry name" value="AdoMet_MTases"/>
    <property type="match status" value="1"/>
</dbReference>
<dbReference type="GO" id="GO:0032259">
    <property type="term" value="P:methylation"/>
    <property type="evidence" value="ECO:0007669"/>
    <property type="project" value="UniProtKB-KW"/>
</dbReference>
<dbReference type="PANTHER" id="PTHR43861">
    <property type="entry name" value="TRANS-ACONITATE 2-METHYLTRANSFERASE-RELATED"/>
    <property type="match status" value="1"/>
</dbReference>
<keyword evidence="2" id="KW-0830">Ubiquinone</keyword>
<dbReference type="SUPFAM" id="SSF53335">
    <property type="entry name" value="S-adenosyl-L-methionine-dependent methyltransferases"/>
    <property type="match status" value="1"/>
</dbReference>
<keyword evidence="3" id="KW-1185">Reference proteome</keyword>
<dbReference type="Proteomes" id="UP000680116">
    <property type="component" value="Chromosome"/>
</dbReference>
<feature type="domain" description="Methyltransferase type 12" evidence="1">
    <location>
        <begin position="98"/>
        <end position="196"/>
    </location>
</feature>
<name>A0ABM8UHU3_9GAMM</name>
<dbReference type="EMBL" id="OU015430">
    <property type="protein sequence ID" value="CAG4976991.1"/>
    <property type="molecule type" value="Genomic_DNA"/>
</dbReference>
<dbReference type="InterPro" id="IPR029063">
    <property type="entry name" value="SAM-dependent_MTases_sf"/>
</dbReference>
<evidence type="ECO:0000313" key="3">
    <source>
        <dbReference type="Proteomes" id="UP000680116"/>
    </source>
</evidence>
<organism evidence="2 3">
    <name type="scientific">Novilysobacter luteus</name>
    <dbReference type="NCBI Taxonomy" id="2822368"/>
    <lineage>
        <taxon>Bacteria</taxon>
        <taxon>Pseudomonadati</taxon>
        <taxon>Pseudomonadota</taxon>
        <taxon>Gammaproteobacteria</taxon>
        <taxon>Lysobacterales</taxon>
        <taxon>Lysobacteraceae</taxon>
        <taxon>Novilysobacter</taxon>
    </lineage>
</organism>
<sequence>MTASRMSDMQRQLVESGYTPLDDRVWGRIGFAGIAYSDGDASEDGLLLTLRCAGDVSVFSPELRSACVDWPSFYHLSSERANLLRPFSTEFSATTRVLEIGAGCGAVTRFLGETGAQVLALEGSRRRAIIARERTRDLGNVEVVAERFQEFAPDARFDVITLIGVLEYANVFSDAPQAALDMLDKVRAMLAPGGCLFLAIENRFGLKYLAGAPEDHLGKPMVGVEGGYSRGGVRTYGRAELDALLARAGFGQRAFHVPLPDYKTPVSIIAPAGLQADPQEFDAGTLAAQAVRRDHQLGATTFNLQRAWTGIGENGLMLDLGNSFLVRAVVTGDAEGVEGPLAWHYSTQRSGEFARESRFVRDGSGQLVVRSRALGSVSCAADDVVMRVADEQPYLCGTLFVERFRTVLTKPGWTIDELAEVGADYLNAIRGALVEDGIEITLDDPTQILPDHYIDATPFNLISVPEGRPVYFDREWAVPSPSLGWLTLRSVLFTYAGTTAAPMQAVDGVERVGGLVRAVLERLYPGDRLEWLEAQLLREARFQSVVTGVEQGERLREALDIPLPTDASVDNGSGYDSAALFAQVDRVSQSLHAGVAHVGDRVGSVLEQQDAMSQSLHAVVGHVGDRVGSVLELQDATSQSLHTVVGHVGDRVGSVLEQQDATSQSLHAGVAHVGDRLGSVLEQQDAMSQSLHAVVGHVGDRVGSVLEQQDATSQSLHAGVAHVGDRLGSVLEQQDAMSQSLHAVVGHVGDRVGSVLEQQDATSQSLHAGVAHVGDRVGSVLEQQDAMSQSLHAVMGHVGDRVGSVLEQQDAMSQGLHAIAQGIAADLHVLGSDAALSRHKLDGLLEQLDAVSQSLHAVSGSMQVEIGRVHGDVALANERADELLKQLDAVSQSLHAVMAQLGAGMSAHDRSIQALVQNQQATQAALDAMTADLAQLQRRSFAGTLGRVSGWFRRGRI</sequence>
<keyword evidence="2" id="KW-0489">Methyltransferase</keyword>
<protein>
    <submittedName>
        <fullName evidence="2">Ubiquinone biosynthesis O-methyltransferase, mitochondrial</fullName>
        <ecNumber evidence="2">2.1.1.222</ecNumber>
    </submittedName>
</protein>
<dbReference type="InterPro" id="IPR013217">
    <property type="entry name" value="Methyltransf_12"/>
</dbReference>
<dbReference type="Pfam" id="PF08242">
    <property type="entry name" value="Methyltransf_12"/>
    <property type="match status" value="1"/>
</dbReference>
<accession>A0ABM8UHU3</accession>
<evidence type="ECO:0000313" key="2">
    <source>
        <dbReference type="EMBL" id="CAG4976991.1"/>
    </source>
</evidence>